<dbReference type="Proteomes" id="UP001172055">
    <property type="component" value="Unassembled WGS sequence"/>
</dbReference>
<reference evidence="1 2" key="1">
    <citation type="submission" date="2023-06" db="EMBL/GenBank/DDBJ databases">
        <title>Novel species in genus Planococcus.</title>
        <authorList>
            <person name="Ning S."/>
        </authorList>
    </citation>
    <scope>NUCLEOTIDE SEQUENCE [LARGE SCALE GENOMIC DNA]</scope>
    <source>
        <strain evidence="1 2">N028</strain>
    </source>
</reference>
<sequence>MKFNEALNSLRLNIIVLQKEATKRFISALFFYQSEETMSAPLHPIACPKSKKPMLFRAAILERGCEIPP</sequence>
<organism evidence="1 2">
    <name type="scientific">Planococcus shixiaomingii</name>
    <dbReference type="NCBI Taxonomy" id="3058393"/>
    <lineage>
        <taxon>Bacteria</taxon>
        <taxon>Bacillati</taxon>
        <taxon>Bacillota</taxon>
        <taxon>Bacilli</taxon>
        <taxon>Bacillales</taxon>
        <taxon>Caryophanaceae</taxon>
        <taxon>Planococcus</taxon>
    </lineage>
</organism>
<protein>
    <recommendedName>
        <fullName evidence="3">Transposase</fullName>
    </recommendedName>
</protein>
<dbReference type="RefSeq" id="WP_301723385.1">
    <property type="nucleotide sequence ID" value="NZ_JAUJWV010000001.1"/>
</dbReference>
<keyword evidence="2" id="KW-1185">Reference proteome</keyword>
<evidence type="ECO:0008006" key="3">
    <source>
        <dbReference type="Google" id="ProtNLM"/>
    </source>
</evidence>
<dbReference type="EMBL" id="JAUJWV010000001">
    <property type="protein sequence ID" value="MDN7241768.1"/>
    <property type="molecule type" value="Genomic_DNA"/>
</dbReference>
<accession>A0ABT8N1J8</accession>
<gene>
    <name evidence="1" type="ORF">QWY14_08175</name>
</gene>
<comment type="caution">
    <text evidence="1">The sequence shown here is derived from an EMBL/GenBank/DDBJ whole genome shotgun (WGS) entry which is preliminary data.</text>
</comment>
<proteinExistence type="predicted"/>
<name>A0ABT8N1J8_9BACL</name>
<evidence type="ECO:0000313" key="1">
    <source>
        <dbReference type="EMBL" id="MDN7241768.1"/>
    </source>
</evidence>
<evidence type="ECO:0000313" key="2">
    <source>
        <dbReference type="Proteomes" id="UP001172055"/>
    </source>
</evidence>